<reference evidence="3" key="1">
    <citation type="journal article" date="2019" name="Int. J. Syst. Evol. Microbiol.">
        <title>The Global Catalogue of Microorganisms (GCM) 10K type strain sequencing project: providing services to taxonomists for standard genome sequencing and annotation.</title>
        <authorList>
            <consortium name="The Broad Institute Genomics Platform"/>
            <consortium name="The Broad Institute Genome Sequencing Center for Infectious Disease"/>
            <person name="Wu L."/>
            <person name="Ma J."/>
        </authorList>
    </citation>
    <scope>NUCLEOTIDE SEQUENCE [LARGE SCALE GENOMIC DNA]</scope>
    <source>
        <strain evidence="3">KCTC 42447</strain>
    </source>
</reference>
<evidence type="ECO:0000313" key="3">
    <source>
        <dbReference type="Proteomes" id="UP001595630"/>
    </source>
</evidence>
<feature type="signal peptide" evidence="1">
    <location>
        <begin position="1"/>
        <end position="20"/>
    </location>
</feature>
<sequence length="97" mass="10903">MARHTLLLGLCLLLSPLLHAEQIHIPVGQQASSDLTLPQRGDSQRAVLETFGLADREHPPVGEPPISRWDYRTFSVYFEHDRVVNSVAHHQPHLANP</sequence>
<keyword evidence="1" id="KW-0732">Signal</keyword>
<keyword evidence="3" id="KW-1185">Reference proteome</keyword>
<organism evidence="2 3">
    <name type="scientific">Stutzerimonas tarimensis</name>
    <dbReference type="NCBI Taxonomy" id="1507735"/>
    <lineage>
        <taxon>Bacteria</taxon>
        <taxon>Pseudomonadati</taxon>
        <taxon>Pseudomonadota</taxon>
        <taxon>Gammaproteobacteria</taxon>
        <taxon>Pseudomonadales</taxon>
        <taxon>Pseudomonadaceae</taxon>
        <taxon>Stutzerimonas</taxon>
    </lineage>
</organism>
<feature type="chain" id="PRO_5046045020" evidence="1">
    <location>
        <begin position="21"/>
        <end position="97"/>
    </location>
</feature>
<gene>
    <name evidence="2" type="ORF">ACFOMF_01660</name>
</gene>
<evidence type="ECO:0000313" key="2">
    <source>
        <dbReference type="EMBL" id="MFC3606494.1"/>
    </source>
</evidence>
<comment type="caution">
    <text evidence="2">The sequence shown here is derived from an EMBL/GenBank/DDBJ whole genome shotgun (WGS) entry which is preliminary data.</text>
</comment>
<protein>
    <submittedName>
        <fullName evidence="2">Phosphodiesterase</fullName>
    </submittedName>
</protein>
<proteinExistence type="predicted"/>
<dbReference type="EMBL" id="JBHRXZ010000002">
    <property type="protein sequence ID" value="MFC3606494.1"/>
    <property type="molecule type" value="Genomic_DNA"/>
</dbReference>
<evidence type="ECO:0000256" key="1">
    <source>
        <dbReference type="SAM" id="SignalP"/>
    </source>
</evidence>
<dbReference type="Proteomes" id="UP001595630">
    <property type="component" value="Unassembled WGS sequence"/>
</dbReference>
<dbReference type="RefSeq" id="WP_386360574.1">
    <property type="nucleotide sequence ID" value="NZ_JBHRXZ010000002.1"/>
</dbReference>
<name>A0ABV7T034_9GAMM</name>
<accession>A0ABV7T034</accession>